<dbReference type="GO" id="GO:0009089">
    <property type="term" value="P:lysine biosynthetic process via diaminopimelate"/>
    <property type="evidence" value="ECO:0007669"/>
    <property type="project" value="UniProtKB-UniRule"/>
</dbReference>
<keyword evidence="11" id="KW-1185">Reference proteome</keyword>
<dbReference type="SUPFAM" id="SSF50621">
    <property type="entry name" value="Alanine racemase C-terminal domain-like"/>
    <property type="match status" value="1"/>
</dbReference>
<dbReference type="OrthoDB" id="9802241at2"/>
<feature type="binding site" evidence="5">
    <location>
        <position position="392"/>
    </location>
    <ligand>
        <name>pyridoxal 5'-phosphate</name>
        <dbReference type="ChEBI" id="CHEBI:597326"/>
    </ligand>
</feature>
<evidence type="ECO:0000313" key="10">
    <source>
        <dbReference type="EMBL" id="CEP78788.1"/>
    </source>
</evidence>
<feature type="binding site" evidence="5">
    <location>
        <position position="364"/>
    </location>
    <ligand>
        <name>substrate</name>
    </ligand>
</feature>
<dbReference type="AlphaFoldDB" id="A0A0C7NZT3"/>
<dbReference type="PATRIC" id="fig|1006576.9.peg.1494"/>
<organism evidence="10 11">
    <name type="scientific">Defluviitoga tunisiensis</name>
    <dbReference type="NCBI Taxonomy" id="1006576"/>
    <lineage>
        <taxon>Bacteria</taxon>
        <taxon>Thermotogati</taxon>
        <taxon>Thermotogota</taxon>
        <taxon>Thermotogae</taxon>
        <taxon>Petrotogales</taxon>
        <taxon>Petrotogaceae</taxon>
        <taxon>Defluviitoga</taxon>
    </lineage>
</organism>
<sequence>MHLQDLPENMSIDEQGILKISGVSCFDLAKNYGTPLLVLDEIEIKNNINKFKEAFFKSGSESFFIAYASKSFLNSELCKIINEEKIGIEVVSGGELYIALKNNFPVEKIYFNGNNKFNEEIEMAIKNDVSTIIVDNEEELYKINRISKRFGKKTRILLRIVPGINPNTHKYISTGQVDSKFGIHLENLDSIVKKIKSFNGLELCGIHAHIGSQISEPMYYVNLIETLFELLVSLRKKENIILGEIDIGGGFGVAHSSNEQSMDIFDVINKIVNQVEVISKKHNYPKPKISIEPGRSIISTAGTTLYTVGAIKKSASKKYAIVDGGMADNIRPSLYNAKYQAYVANKMKETEDFEKVTIAGRACESGDILIDEIFLPRLSIGDLLAIPFTGDYTYSMSSNYNGFLRPAIVLVNNGKNKLITRRETYDDLLSRDITKNDWHIFD</sequence>
<comment type="catalytic activity">
    <reaction evidence="5 8">
        <text>meso-2,6-diaminopimelate + H(+) = L-lysine + CO2</text>
        <dbReference type="Rhea" id="RHEA:15101"/>
        <dbReference type="ChEBI" id="CHEBI:15378"/>
        <dbReference type="ChEBI" id="CHEBI:16526"/>
        <dbReference type="ChEBI" id="CHEBI:32551"/>
        <dbReference type="ChEBI" id="CHEBI:57791"/>
        <dbReference type="EC" id="4.1.1.20"/>
    </reaction>
</comment>
<feature type="binding site" evidence="5">
    <location>
        <position position="295"/>
    </location>
    <ligand>
        <name>substrate</name>
    </ligand>
</feature>
<dbReference type="Gene3D" id="2.40.37.10">
    <property type="entry name" value="Lyase, Ornithine Decarboxylase, Chain A, domain 1"/>
    <property type="match status" value="1"/>
</dbReference>
<dbReference type="InterPro" id="IPR022644">
    <property type="entry name" value="De-COase2_N"/>
</dbReference>
<feature type="modified residue" description="N6-(pyridoxal phosphate)lysine" evidence="5 7">
    <location>
        <position position="70"/>
    </location>
</feature>
<dbReference type="SUPFAM" id="SSF51419">
    <property type="entry name" value="PLP-binding barrel"/>
    <property type="match status" value="1"/>
</dbReference>
<dbReference type="EMBL" id="LN824141">
    <property type="protein sequence ID" value="CEP78788.1"/>
    <property type="molecule type" value="Genomic_DNA"/>
</dbReference>
<feature type="binding site" evidence="5">
    <location>
        <begin position="292"/>
        <end position="295"/>
    </location>
    <ligand>
        <name>pyridoxal 5'-phosphate</name>
        <dbReference type="ChEBI" id="CHEBI:597326"/>
    </ligand>
</feature>
<feature type="binding site" evidence="5">
    <location>
        <position position="250"/>
    </location>
    <ligand>
        <name>pyridoxal 5'-phosphate</name>
        <dbReference type="ChEBI" id="CHEBI:597326"/>
    </ligand>
</feature>
<evidence type="ECO:0000256" key="7">
    <source>
        <dbReference type="PIRSR" id="PIRSR600183-50"/>
    </source>
</evidence>
<dbReference type="CDD" id="cd06828">
    <property type="entry name" value="PLPDE_III_DapDC"/>
    <property type="match status" value="1"/>
</dbReference>
<dbReference type="EC" id="4.1.1.20" evidence="5 6"/>
<feature type="binding site" evidence="5">
    <location>
        <position position="392"/>
    </location>
    <ligand>
        <name>substrate</name>
    </ligand>
</feature>
<dbReference type="InterPro" id="IPR029066">
    <property type="entry name" value="PLP-binding_barrel"/>
</dbReference>
<dbReference type="GO" id="GO:0008836">
    <property type="term" value="F:diaminopimelate decarboxylase activity"/>
    <property type="evidence" value="ECO:0007669"/>
    <property type="project" value="UniProtKB-UniRule"/>
</dbReference>
<dbReference type="InterPro" id="IPR000183">
    <property type="entry name" value="Orn/DAP/Arg_de-COase"/>
</dbReference>
<keyword evidence="5" id="KW-0028">Amino-acid biosynthesis</keyword>
<proteinExistence type="inferred from homology"/>
<dbReference type="Gene3D" id="3.20.20.10">
    <property type="entry name" value="Alanine racemase"/>
    <property type="match status" value="1"/>
</dbReference>
<dbReference type="InterPro" id="IPR002986">
    <property type="entry name" value="DAP_deCOOHase_LysA"/>
</dbReference>
<evidence type="ECO:0000256" key="6">
    <source>
        <dbReference type="NCBIfam" id="TIGR01048"/>
    </source>
</evidence>
<keyword evidence="3 5" id="KW-0663">Pyridoxal phosphate</keyword>
<dbReference type="Proteomes" id="UP000032809">
    <property type="component" value="Chromosome I"/>
</dbReference>
<dbReference type="HOGENOM" id="CLU_026444_0_1_0"/>
<comment type="function">
    <text evidence="5">Specifically catalyzes the decarboxylation of meso-diaminopimelate (meso-DAP) to L-lysine.</text>
</comment>
<feature type="active site" description="Proton donor" evidence="7">
    <location>
        <position position="363"/>
    </location>
</feature>
<name>A0A0C7NZT3_DEFTU</name>
<evidence type="ECO:0000313" key="11">
    <source>
        <dbReference type="Proteomes" id="UP000032809"/>
    </source>
</evidence>
<evidence type="ECO:0000256" key="5">
    <source>
        <dbReference type="HAMAP-Rule" id="MF_02120"/>
    </source>
</evidence>
<keyword evidence="2 5" id="KW-0210">Decarboxylase</keyword>
<dbReference type="KEGG" id="dtn:DTL3_1497"/>
<evidence type="ECO:0000259" key="9">
    <source>
        <dbReference type="Pfam" id="PF02784"/>
    </source>
</evidence>
<feature type="binding site" evidence="5">
    <location>
        <position position="335"/>
    </location>
    <ligand>
        <name>substrate</name>
    </ligand>
</feature>
<keyword evidence="5 8" id="KW-0457">Lysine biosynthesis</keyword>
<comment type="subunit">
    <text evidence="5">Homodimer.</text>
</comment>
<comment type="similarity">
    <text evidence="5">Belongs to the Orn/Lys/Arg decarboxylase class-II family. LysA subfamily.</text>
</comment>
<keyword evidence="4 5" id="KW-0456">Lyase</keyword>
<dbReference type="PRINTS" id="PR01179">
    <property type="entry name" value="ODADCRBXLASE"/>
</dbReference>
<dbReference type="Pfam" id="PF02784">
    <property type="entry name" value="Orn_Arg_deC_N"/>
    <property type="match status" value="1"/>
</dbReference>
<feature type="domain" description="Orn/DAP/Arg decarboxylase 2 N-terminal" evidence="9">
    <location>
        <begin position="44"/>
        <end position="298"/>
    </location>
</feature>
<dbReference type="PRINTS" id="PR01181">
    <property type="entry name" value="DAPDCRBXLASE"/>
</dbReference>
<evidence type="ECO:0000256" key="1">
    <source>
        <dbReference type="ARBA" id="ARBA00001933"/>
    </source>
</evidence>
<comment type="cofactor">
    <cofactor evidence="1 5 7 8">
        <name>pyridoxal 5'-phosphate</name>
        <dbReference type="ChEBI" id="CHEBI:597326"/>
    </cofactor>
</comment>
<evidence type="ECO:0000256" key="2">
    <source>
        <dbReference type="ARBA" id="ARBA00022793"/>
    </source>
</evidence>
<dbReference type="UniPathway" id="UPA00034">
    <property type="reaction ID" value="UER00027"/>
</dbReference>
<dbReference type="FunFam" id="3.20.20.10:FF:000003">
    <property type="entry name" value="Diaminopimelate decarboxylase"/>
    <property type="match status" value="1"/>
</dbReference>
<dbReference type="STRING" id="1006576.DTL3_1497"/>
<dbReference type="RefSeq" id="WP_045088168.1">
    <property type="nucleotide sequence ID" value="NZ_LN824141.1"/>
</dbReference>
<accession>A0A0C7NZT3</accession>
<evidence type="ECO:0000256" key="3">
    <source>
        <dbReference type="ARBA" id="ARBA00022898"/>
    </source>
</evidence>
<gene>
    <name evidence="5" type="primary">lysA</name>
    <name evidence="10" type="synonym">lysA1</name>
    <name evidence="10" type="ORF">DTL3_1497</name>
</gene>
<evidence type="ECO:0000256" key="4">
    <source>
        <dbReference type="ARBA" id="ARBA00023239"/>
    </source>
</evidence>
<dbReference type="PANTHER" id="PTHR43727:SF2">
    <property type="entry name" value="GROUP IV DECARBOXYLASE"/>
    <property type="match status" value="1"/>
</dbReference>
<feature type="binding site" evidence="5">
    <location>
        <position position="331"/>
    </location>
    <ligand>
        <name>substrate</name>
    </ligand>
</feature>
<dbReference type="GO" id="GO:0030170">
    <property type="term" value="F:pyridoxal phosphate binding"/>
    <property type="evidence" value="ECO:0007669"/>
    <property type="project" value="UniProtKB-UniRule"/>
</dbReference>
<dbReference type="PANTHER" id="PTHR43727">
    <property type="entry name" value="DIAMINOPIMELATE DECARBOXYLASE"/>
    <property type="match status" value="1"/>
</dbReference>
<dbReference type="HAMAP" id="MF_02120">
    <property type="entry name" value="LysA"/>
    <property type="match status" value="1"/>
</dbReference>
<dbReference type="NCBIfam" id="TIGR01048">
    <property type="entry name" value="lysA"/>
    <property type="match status" value="1"/>
</dbReference>
<reference evidence="11" key="1">
    <citation type="submission" date="2014-11" db="EMBL/GenBank/DDBJ databases">
        <authorList>
            <person name="Wibberg D."/>
        </authorList>
    </citation>
    <scope>NUCLEOTIDE SEQUENCE [LARGE SCALE GENOMIC DNA]</scope>
    <source>
        <strain evidence="11">L3</strain>
    </source>
</reference>
<comment type="pathway">
    <text evidence="5 8">Amino-acid biosynthesis; L-lysine biosynthesis via DAP pathway; L-lysine from DL-2,6-diaminopimelate: step 1/1.</text>
</comment>
<protein>
    <recommendedName>
        <fullName evidence="5 6">Diaminopimelate decarboxylase</fullName>
        <shortName evidence="5">DAP decarboxylase</shortName>
        <shortName evidence="5">DAPDC</shortName>
        <ecNumber evidence="5 6">4.1.1.20</ecNumber>
    </recommendedName>
</protein>
<evidence type="ECO:0000256" key="8">
    <source>
        <dbReference type="RuleBase" id="RU003738"/>
    </source>
</evidence>
<dbReference type="InterPro" id="IPR009006">
    <property type="entry name" value="Ala_racemase/Decarboxylase_C"/>
</dbReference>